<dbReference type="EMBL" id="FPBX01000069">
    <property type="protein sequence ID" value="SFV00319.1"/>
    <property type="molecule type" value="Genomic_DNA"/>
</dbReference>
<proteinExistence type="predicted"/>
<name>A0A1I7KS98_9BURK</name>
<organism evidence="1 2">
    <name type="scientific">Paenacidovorax caeni</name>
    <dbReference type="NCBI Taxonomy" id="343013"/>
    <lineage>
        <taxon>Bacteria</taxon>
        <taxon>Pseudomonadati</taxon>
        <taxon>Pseudomonadota</taxon>
        <taxon>Betaproteobacteria</taxon>
        <taxon>Burkholderiales</taxon>
        <taxon>Comamonadaceae</taxon>
        <taxon>Paenacidovorax</taxon>
    </lineage>
</organism>
<evidence type="ECO:0000313" key="2">
    <source>
        <dbReference type="Proteomes" id="UP000183656"/>
    </source>
</evidence>
<dbReference type="Proteomes" id="UP000183656">
    <property type="component" value="Unassembled WGS sequence"/>
</dbReference>
<evidence type="ECO:0000313" key="1">
    <source>
        <dbReference type="EMBL" id="SFV00319.1"/>
    </source>
</evidence>
<protein>
    <submittedName>
        <fullName evidence="1">Uncharacterized protein</fullName>
    </submittedName>
</protein>
<reference evidence="1 2" key="1">
    <citation type="submission" date="2016-10" db="EMBL/GenBank/DDBJ databases">
        <authorList>
            <person name="de Groot N.N."/>
        </authorList>
    </citation>
    <scope>NUCLEOTIDE SEQUENCE [LARGE SCALE GENOMIC DNA]</scope>
    <source>
        <strain evidence="1 2">R-24608</strain>
    </source>
</reference>
<accession>A0A1I7KS98</accession>
<keyword evidence="2" id="KW-1185">Reference proteome</keyword>
<sequence>MRWVGSCHEPLPPNLADTKRQIEPVNGQRAQLPLPVDWPVMTEAVAQAVERE</sequence>
<gene>
    <name evidence="1" type="ORF">SAMN04489707_106910</name>
</gene>
<dbReference type="STRING" id="343013.SAMN04489707_106910"/>
<dbReference type="AlphaFoldDB" id="A0A1I7KS98"/>